<organism evidence="2 3">
    <name type="scientific">Nocardioides scoriae</name>
    <dbReference type="NCBI Taxonomy" id="642780"/>
    <lineage>
        <taxon>Bacteria</taxon>
        <taxon>Bacillati</taxon>
        <taxon>Actinomycetota</taxon>
        <taxon>Actinomycetes</taxon>
        <taxon>Propionibacteriales</taxon>
        <taxon>Nocardioidaceae</taxon>
        <taxon>Nocardioides</taxon>
    </lineage>
</organism>
<feature type="region of interest" description="Disordered" evidence="1">
    <location>
        <begin position="1"/>
        <end position="26"/>
    </location>
</feature>
<dbReference type="Gene3D" id="3.40.50.720">
    <property type="entry name" value="NAD(P)-binding Rossmann-like Domain"/>
    <property type="match status" value="1"/>
</dbReference>
<evidence type="ECO:0000313" key="2">
    <source>
        <dbReference type="EMBL" id="SDT08645.1"/>
    </source>
</evidence>
<dbReference type="AlphaFoldDB" id="A0A1H1XH99"/>
<dbReference type="RefSeq" id="WP_091732312.1">
    <property type="nucleotide sequence ID" value="NZ_LT629757.1"/>
</dbReference>
<gene>
    <name evidence="2" type="ORF">SAMN04488570_3488</name>
</gene>
<evidence type="ECO:0008006" key="4">
    <source>
        <dbReference type="Google" id="ProtNLM"/>
    </source>
</evidence>
<accession>A0A1H1XH99</accession>
<evidence type="ECO:0000256" key="1">
    <source>
        <dbReference type="SAM" id="MobiDB-lite"/>
    </source>
</evidence>
<proteinExistence type="predicted"/>
<dbReference type="Proteomes" id="UP000198859">
    <property type="component" value="Chromosome I"/>
</dbReference>
<protein>
    <recommendedName>
        <fullName evidence="4">Bacteriocin biosynthesis cyclodehydratase domain-containing protein</fullName>
    </recommendedName>
</protein>
<keyword evidence="3" id="KW-1185">Reference proteome</keyword>
<evidence type="ECO:0000313" key="3">
    <source>
        <dbReference type="Proteomes" id="UP000198859"/>
    </source>
</evidence>
<dbReference type="STRING" id="642780.SAMN04488570_3488"/>
<feature type="region of interest" description="Disordered" evidence="1">
    <location>
        <begin position="251"/>
        <end position="270"/>
    </location>
</feature>
<name>A0A1H1XH99_9ACTN</name>
<sequence length="304" mass="32647">MTARDPGPGPLPSPAPTPGPTSGPLPALALAPGLRVVRRGRSQLQVGLDPDRRVVLPRTPGVQDVLRRLAERRPLAPGPTTERVLERLRERDCLRPAASPAVAEVALLADLPDGGRLLDDLVAGSASLRVTAWPHEADVVVVVAAGELDRAVLDPLVRASRPHLVLRLLDGGAVLGPFVDPGRTACLRCVDAHRTLADPDHPAVTDRYVEAGTRPRPDAADDLVDRPLLALVSAWAVRDVVAHAAGREPSSWSTERWWHPGSTEPEVRPWSRHPACGCAWSATWPEELRDDVPADTHRSGTMEA</sequence>
<dbReference type="EMBL" id="LT629757">
    <property type="protein sequence ID" value="SDT08645.1"/>
    <property type="molecule type" value="Genomic_DNA"/>
</dbReference>
<feature type="compositionally biased region" description="Pro residues" evidence="1">
    <location>
        <begin position="7"/>
        <end position="23"/>
    </location>
</feature>
<dbReference type="OrthoDB" id="4426339at2"/>
<reference evidence="3" key="1">
    <citation type="submission" date="2016-10" db="EMBL/GenBank/DDBJ databases">
        <authorList>
            <person name="Varghese N."/>
            <person name="Submissions S."/>
        </authorList>
    </citation>
    <scope>NUCLEOTIDE SEQUENCE [LARGE SCALE GENOMIC DNA]</scope>
    <source>
        <strain evidence="3">DSM 22127</strain>
    </source>
</reference>